<dbReference type="InterPro" id="IPR038324">
    <property type="entry name" value="Rpb4/RPC9_sf"/>
</dbReference>
<keyword evidence="6" id="KW-0539">Nucleus</keyword>
<dbReference type="Gene3D" id="1.20.1250.40">
    <property type="match status" value="1"/>
</dbReference>
<name>A0A6A6TWS4_9PEZI</name>
<evidence type="ECO:0000256" key="1">
    <source>
        <dbReference type="ARBA" id="ARBA00004123"/>
    </source>
</evidence>
<dbReference type="SUPFAM" id="SSF47819">
    <property type="entry name" value="HRDC-like"/>
    <property type="match status" value="1"/>
</dbReference>
<gene>
    <name evidence="7" type="ORF">BT63DRAFT_430655</name>
</gene>
<evidence type="ECO:0000256" key="2">
    <source>
        <dbReference type="ARBA" id="ARBA00006898"/>
    </source>
</evidence>
<organism evidence="7 8">
    <name type="scientific">Microthyrium microscopicum</name>
    <dbReference type="NCBI Taxonomy" id="703497"/>
    <lineage>
        <taxon>Eukaryota</taxon>
        <taxon>Fungi</taxon>
        <taxon>Dikarya</taxon>
        <taxon>Ascomycota</taxon>
        <taxon>Pezizomycotina</taxon>
        <taxon>Dothideomycetes</taxon>
        <taxon>Dothideomycetes incertae sedis</taxon>
        <taxon>Microthyriales</taxon>
        <taxon>Microthyriaceae</taxon>
        <taxon>Microthyrium</taxon>
    </lineage>
</organism>
<evidence type="ECO:0000256" key="4">
    <source>
        <dbReference type="ARBA" id="ARBA00022478"/>
    </source>
</evidence>
<dbReference type="Pfam" id="PF03874">
    <property type="entry name" value="RNA_pol_Rpb4"/>
    <property type="match status" value="1"/>
</dbReference>
<accession>A0A6A6TWS4</accession>
<keyword evidence="8" id="KW-1185">Reference proteome</keyword>
<dbReference type="PANTHER" id="PTHR15561">
    <property type="entry name" value="CALCITONIN GENE-RELATED PEPTIDE-RECEPTOR COMPONENT PROTEIN"/>
    <property type="match status" value="1"/>
</dbReference>
<dbReference type="AlphaFoldDB" id="A0A6A6TWS4"/>
<evidence type="ECO:0000256" key="6">
    <source>
        <dbReference type="ARBA" id="ARBA00023242"/>
    </source>
</evidence>
<evidence type="ECO:0000256" key="5">
    <source>
        <dbReference type="ARBA" id="ARBA00023163"/>
    </source>
</evidence>
<dbReference type="GO" id="GO:0005666">
    <property type="term" value="C:RNA polymerase III complex"/>
    <property type="evidence" value="ECO:0007669"/>
    <property type="project" value="InterPro"/>
</dbReference>
<keyword evidence="5" id="KW-0804">Transcription</keyword>
<dbReference type="InterPro" id="IPR010997">
    <property type="entry name" value="HRDC-like_sf"/>
</dbReference>
<evidence type="ECO:0000313" key="8">
    <source>
        <dbReference type="Proteomes" id="UP000799302"/>
    </source>
</evidence>
<comment type="subcellular location">
    <subcellularLocation>
        <location evidence="1">Nucleus</location>
    </subcellularLocation>
</comment>
<dbReference type="OrthoDB" id="1746530at2759"/>
<dbReference type="GO" id="GO:0006384">
    <property type="term" value="P:transcription initiation at RNA polymerase III promoter"/>
    <property type="evidence" value="ECO:0007669"/>
    <property type="project" value="InterPro"/>
</dbReference>
<sequence>MRIIDPGTQPLSNAEVLAHLTSQPTTIPNYPGIHELPEELKKITRETITYLSRPTQPASRSRAPAALNPDAIHNLTTTLKNKPWRLLQSEILQILNHVPREITELGMVVEELDQRFEPEQQELLLKVIQDECAKWR</sequence>
<dbReference type="InterPro" id="IPR005574">
    <property type="entry name" value="Rpb4/RPC9"/>
</dbReference>
<evidence type="ECO:0000256" key="3">
    <source>
        <dbReference type="ARBA" id="ARBA00016672"/>
    </source>
</evidence>
<protein>
    <recommendedName>
        <fullName evidence="3">DNA-directed RNA polymerase III subunit RPC9</fullName>
    </recommendedName>
</protein>
<dbReference type="InterPro" id="IPR038846">
    <property type="entry name" value="RPC9"/>
</dbReference>
<reference evidence="7" key="1">
    <citation type="journal article" date="2020" name="Stud. Mycol.">
        <title>101 Dothideomycetes genomes: a test case for predicting lifestyles and emergence of pathogens.</title>
        <authorList>
            <person name="Haridas S."/>
            <person name="Albert R."/>
            <person name="Binder M."/>
            <person name="Bloem J."/>
            <person name="Labutti K."/>
            <person name="Salamov A."/>
            <person name="Andreopoulos B."/>
            <person name="Baker S."/>
            <person name="Barry K."/>
            <person name="Bills G."/>
            <person name="Bluhm B."/>
            <person name="Cannon C."/>
            <person name="Castanera R."/>
            <person name="Culley D."/>
            <person name="Daum C."/>
            <person name="Ezra D."/>
            <person name="Gonzalez J."/>
            <person name="Henrissat B."/>
            <person name="Kuo A."/>
            <person name="Liang C."/>
            <person name="Lipzen A."/>
            <person name="Lutzoni F."/>
            <person name="Magnuson J."/>
            <person name="Mondo S."/>
            <person name="Nolan M."/>
            <person name="Ohm R."/>
            <person name="Pangilinan J."/>
            <person name="Park H.-J."/>
            <person name="Ramirez L."/>
            <person name="Alfaro M."/>
            <person name="Sun H."/>
            <person name="Tritt A."/>
            <person name="Yoshinaga Y."/>
            <person name="Zwiers L.-H."/>
            <person name="Turgeon B."/>
            <person name="Goodwin S."/>
            <person name="Spatafora J."/>
            <person name="Crous P."/>
            <person name="Grigoriev I."/>
        </authorList>
    </citation>
    <scope>NUCLEOTIDE SEQUENCE</scope>
    <source>
        <strain evidence="7">CBS 115976</strain>
    </source>
</reference>
<dbReference type="Proteomes" id="UP000799302">
    <property type="component" value="Unassembled WGS sequence"/>
</dbReference>
<comment type="similarity">
    <text evidence="2">Belongs to the eukaryotic RPC9 RNA polymerase subunit family.</text>
</comment>
<evidence type="ECO:0000313" key="7">
    <source>
        <dbReference type="EMBL" id="KAF2663094.1"/>
    </source>
</evidence>
<dbReference type="EMBL" id="MU004248">
    <property type="protein sequence ID" value="KAF2663094.1"/>
    <property type="molecule type" value="Genomic_DNA"/>
</dbReference>
<proteinExistence type="inferred from homology"/>
<keyword evidence="4" id="KW-0240">DNA-directed RNA polymerase</keyword>
<dbReference type="PANTHER" id="PTHR15561:SF0">
    <property type="entry name" value="DNA-DIRECTED RNA POLYMERASE III SUBUNIT RPC9"/>
    <property type="match status" value="1"/>
</dbReference>
<dbReference type="GO" id="GO:0000166">
    <property type="term" value="F:nucleotide binding"/>
    <property type="evidence" value="ECO:0007669"/>
    <property type="project" value="InterPro"/>
</dbReference>